<protein>
    <submittedName>
        <fullName evidence="3">Transcriptional regulator</fullName>
    </submittedName>
</protein>
<evidence type="ECO:0000313" key="3">
    <source>
        <dbReference type="EMBL" id="OCX13663.1"/>
    </source>
</evidence>
<dbReference type="SUPFAM" id="SSF52172">
    <property type="entry name" value="CheY-like"/>
    <property type="match status" value="1"/>
</dbReference>
<accession>A0A1C2DG34</accession>
<keyword evidence="1" id="KW-0597">Phosphoprotein</keyword>
<dbReference type="AlphaFoldDB" id="A0A1C2DG34"/>
<comment type="caution">
    <text evidence="3">The sequence shown here is derived from an EMBL/GenBank/DDBJ whole genome shotgun (WGS) entry which is preliminary data.</text>
</comment>
<dbReference type="PROSITE" id="PS50110">
    <property type="entry name" value="RESPONSE_REGULATORY"/>
    <property type="match status" value="1"/>
</dbReference>
<dbReference type="GO" id="GO:0000160">
    <property type="term" value="P:phosphorelay signal transduction system"/>
    <property type="evidence" value="ECO:0007669"/>
    <property type="project" value="InterPro"/>
</dbReference>
<evidence type="ECO:0000256" key="1">
    <source>
        <dbReference type="PROSITE-ProRule" id="PRU00169"/>
    </source>
</evidence>
<name>A0A1C2DG34_9HYPH</name>
<proteinExistence type="predicted"/>
<dbReference type="OrthoDB" id="8030399at2"/>
<dbReference type="STRING" id="1566387.QV13_22265"/>
<dbReference type="InterPro" id="IPR011006">
    <property type="entry name" value="CheY-like_superfamily"/>
</dbReference>
<dbReference type="RefSeq" id="WP_024926068.1">
    <property type="nucleotide sequence ID" value="NZ_MDEO01000036.1"/>
</dbReference>
<gene>
    <name evidence="3" type="ORF">QV13_22265</name>
</gene>
<dbReference type="EMBL" id="MDEO01000036">
    <property type="protein sequence ID" value="OCX13663.1"/>
    <property type="molecule type" value="Genomic_DNA"/>
</dbReference>
<dbReference type="Gene3D" id="3.40.50.2300">
    <property type="match status" value="1"/>
</dbReference>
<organism evidence="3 4">
    <name type="scientific">Mesorhizobium hungaricum</name>
    <dbReference type="NCBI Taxonomy" id="1566387"/>
    <lineage>
        <taxon>Bacteria</taxon>
        <taxon>Pseudomonadati</taxon>
        <taxon>Pseudomonadota</taxon>
        <taxon>Alphaproteobacteria</taxon>
        <taxon>Hyphomicrobiales</taxon>
        <taxon>Phyllobacteriaceae</taxon>
        <taxon>Mesorhizobium</taxon>
    </lineage>
</organism>
<dbReference type="Proteomes" id="UP000094412">
    <property type="component" value="Unassembled WGS sequence"/>
</dbReference>
<sequence length="135" mass="14151">MLDFSKVLVVSRSQINRIVVSRIIEQGGLKPVAESPETAPAALTTLVPGTVVLDGGPENSDCDAVLAGVASIRGVAGKASPTVIFLSNRTGTQESLGLPRTVDYVVAKPITPERLQQIIERLKHSSRSIPAPEAG</sequence>
<dbReference type="InterPro" id="IPR001789">
    <property type="entry name" value="Sig_transdc_resp-reg_receiver"/>
</dbReference>
<evidence type="ECO:0000259" key="2">
    <source>
        <dbReference type="PROSITE" id="PS50110"/>
    </source>
</evidence>
<reference evidence="3 4" key="1">
    <citation type="submission" date="2016-08" db="EMBL/GenBank/DDBJ databases">
        <title>Whole genome sequence of Mesorhizobium sp. strain UASWS1009 isolated from industrial sewage.</title>
        <authorList>
            <person name="Crovadore J."/>
            <person name="Calmin G."/>
            <person name="Chablais R."/>
            <person name="Cochard B."/>
            <person name="Lefort F."/>
        </authorList>
    </citation>
    <scope>NUCLEOTIDE SEQUENCE [LARGE SCALE GENOMIC DNA]</scope>
    <source>
        <strain evidence="3 4">UASWS1009</strain>
    </source>
</reference>
<evidence type="ECO:0000313" key="4">
    <source>
        <dbReference type="Proteomes" id="UP000094412"/>
    </source>
</evidence>
<feature type="modified residue" description="4-aspartylphosphate" evidence="1">
    <location>
        <position position="54"/>
    </location>
</feature>
<feature type="domain" description="Response regulatory" evidence="2">
    <location>
        <begin position="6"/>
        <end position="123"/>
    </location>
</feature>
<keyword evidence="4" id="KW-1185">Reference proteome</keyword>